<dbReference type="GO" id="GO:0016787">
    <property type="term" value="F:hydrolase activity"/>
    <property type="evidence" value="ECO:0007669"/>
    <property type="project" value="UniProtKB-KW"/>
</dbReference>
<dbReference type="RefSeq" id="WP_305008164.1">
    <property type="nucleotide sequence ID" value="NZ_JAUQSY010000014.1"/>
</dbReference>
<proteinExistence type="predicted"/>
<accession>A0ABT9BES2</accession>
<dbReference type="Proteomes" id="UP001176429">
    <property type="component" value="Unassembled WGS sequence"/>
</dbReference>
<sequence length="387" mass="44467">MLHTTSLLRRVADNSQYELQIIYTQINRDLQSRPTFTQHTYHLNSRQYFNPASLVKLPVCLLSLEKLNDLKKPNLTRRSIMATGTAFRCQTAVPFATPADSDRTATVGNYIKRMLLVSDNVAYNRLYEFLGQRPLNQRLHQLGYPNARITRRFAPCDTAANRHTNPITFFTATKDTIYHQPPQTNPTPYSSPLGPVRKGRAYQAGGRIIREPYDFTTANHLPLADITALLRLALFPETIPAPQRPHLTPQDYAFLRRYLHATPHESGFSLYKSQAYFDAYKKYLYYGRNPDRPHEKALRIYNIVGMSHGYLADVAYFADSLHQSEFLISAVLYLNQDGIINDGAYEYDTIGQPFLAQLGTQIRQYEAQRPRPTRPNLTEFFAPELIR</sequence>
<comment type="caution">
    <text evidence="2">The sequence shown here is derived from an EMBL/GenBank/DDBJ whole genome shotgun (WGS) entry which is preliminary data.</text>
</comment>
<dbReference type="Gene3D" id="3.40.710.10">
    <property type="entry name" value="DD-peptidase/beta-lactamase superfamily"/>
    <property type="match status" value="1"/>
</dbReference>
<keyword evidence="2" id="KW-0378">Hydrolase</keyword>
<evidence type="ECO:0000313" key="2">
    <source>
        <dbReference type="EMBL" id="MDO7876779.1"/>
    </source>
</evidence>
<feature type="domain" description="Beta-lactamase class A catalytic" evidence="1">
    <location>
        <begin position="37"/>
        <end position="168"/>
    </location>
</feature>
<evidence type="ECO:0000259" key="1">
    <source>
        <dbReference type="Pfam" id="PF13354"/>
    </source>
</evidence>
<dbReference type="Pfam" id="PF13354">
    <property type="entry name" value="Beta-lactamase2"/>
    <property type="match status" value="1"/>
</dbReference>
<protein>
    <submittedName>
        <fullName evidence="2">Serine hydrolase</fullName>
    </submittedName>
</protein>
<name>A0ABT9BES2_9BACT</name>
<organism evidence="2 3">
    <name type="scientific">Hymenobacter aranciens</name>
    <dbReference type="NCBI Taxonomy" id="3063996"/>
    <lineage>
        <taxon>Bacteria</taxon>
        <taxon>Pseudomonadati</taxon>
        <taxon>Bacteroidota</taxon>
        <taxon>Cytophagia</taxon>
        <taxon>Cytophagales</taxon>
        <taxon>Hymenobacteraceae</taxon>
        <taxon>Hymenobacter</taxon>
    </lineage>
</organism>
<dbReference type="EMBL" id="JAUQSY010000014">
    <property type="protein sequence ID" value="MDO7876779.1"/>
    <property type="molecule type" value="Genomic_DNA"/>
</dbReference>
<dbReference type="InterPro" id="IPR012338">
    <property type="entry name" value="Beta-lactam/transpept-like"/>
</dbReference>
<evidence type="ECO:0000313" key="3">
    <source>
        <dbReference type="Proteomes" id="UP001176429"/>
    </source>
</evidence>
<dbReference type="SUPFAM" id="SSF56601">
    <property type="entry name" value="beta-lactamase/transpeptidase-like"/>
    <property type="match status" value="1"/>
</dbReference>
<dbReference type="InterPro" id="IPR045155">
    <property type="entry name" value="Beta-lactam_cat"/>
</dbReference>
<gene>
    <name evidence="2" type="ORF">Q5H93_18685</name>
</gene>
<reference evidence="2" key="1">
    <citation type="submission" date="2023-07" db="EMBL/GenBank/DDBJ databases">
        <authorList>
            <person name="Kim M.K."/>
        </authorList>
    </citation>
    <scope>NUCLEOTIDE SEQUENCE</scope>
    <source>
        <strain evidence="2">ASUV-10-1</strain>
    </source>
</reference>
<keyword evidence="3" id="KW-1185">Reference proteome</keyword>